<feature type="region of interest" description="Disordered" evidence="2">
    <location>
        <begin position="69"/>
        <end position="97"/>
    </location>
</feature>
<dbReference type="AlphaFoldDB" id="A0A163BC07"/>
<evidence type="ECO:0000256" key="2">
    <source>
        <dbReference type="SAM" id="MobiDB-lite"/>
    </source>
</evidence>
<gene>
    <name evidence="4" type="ORF">PHYBLDRAFT_14326</name>
</gene>
<protein>
    <recommendedName>
        <fullName evidence="3">CsbD-like domain-containing protein</fullName>
    </recommendedName>
</protein>
<sequence length="97" mass="9983">MDPSKTNANWNKAAGSVKENVGSAIGNKNMQGEGMTQNSSGQAEEMGAKAQGYVSGLMDQAKGAVNGMVDSITGNDTSRAGSKAQELSGEAQKKWNS</sequence>
<name>A0A163BC07_PHYB8</name>
<dbReference type="PANTHER" id="PTHR40460:SF1">
    <property type="entry name" value="CSBD-LIKE DOMAIN-CONTAINING PROTEIN"/>
    <property type="match status" value="1"/>
</dbReference>
<proteinExistence type="inferred from homology"/>
<dbReference type="Pfam" id="PF05532">
    <property type="entry name" value="CsbD"/>
    <property type="match status" value="1"/>
</dbReference>
<dbReference type="InterPro" id="IPR008462">
    <property type="entry name" value="CsbD"/>
</dbReference>
<evidence type="ECO:0000313" key="4">
    <source>
        <dbReference type="EMBL" id="OAD79551.1"/>
    </source>
</evidence>
<feature type="compositionally biased region" description="Polar residues" evidence="2">
    <location>
        <begin position="26"/>
        <end position="42"/>
    </location>
</feature>
<dbReference type="STRING" id="763407.A0A163BC07"/>
<reference evidence="5" key="1">
    <citation type="submission" date="2015-06" db="EMBL/GenBank/DDBJ databases">
        <title>Expansion of signal transduction pathways in fungi by whole-genome duplication.</title>
        <authorList>
            <consortium name="DOE Joint Genome Institute"/>
            <person name="Corrochano L.M."/>
            <person name="Kuo A."/>
            <person name="Marcet-Houben M."/>
            <person name="Polaino S."/>
            <person name="Salamov A."/>
            <person name="Villalobos J.M."/>
            <person name="Alvarez M.I."/>
            <person name="Avalos J."/>
            <person name="Benito E.P."/>
            <person name="Benoit I."/>
            <person name="Burger G."/>
            <person name="Camino L.P."/>
            <person name="Canovas D."/>
            <person name="Cerda-Olmedo E."/>
            <person name="Cheng J.-F."/>
            <person name="Dominguez A."/>
            <person name="Elias M."/>
            <person name="Eslava A.P."/>
            <person name="Glaser F."/>
            <person name="Grimwood J."/>
            <person name="Gutierrez G."/>
            <person name="Heitman J."/>
            <person name="Henrissat B."/>
            <person name="Iturriaga E.A."/>
            <person name="Lang B.F."/>
            <person name="Lavin J.L."/>
            <person name="Lee S."/>
            <person name="Li W."/>
            <person name="Lindquist E."/>
            <person name="Lopez-Garcia S."/>
            <person name="Luque E.M."/>
            <person name="Marcos A.T."/>
            <person name="Martin J."/>
            <person name="McCluskey K."/>
            <person name="Medina H.R."/>
            <person name="Miralles-Duran A."/>
            <person name="Miyazaki A."/>
            <person name="Munoz-Torres E."/>
            <person name="Oguiza J.A."/>
            <person name="Ohm R."/>
            <person name="Olmedo M."/>
            <person name="Orejas M."/>
            <person name="Ortiz-Castellanos L."/>
            <person name="Pisabarro A.G."/>
            <person name="Rodriguez-Romero J."/>
            <person name="Ruiz-Herrera J."/>
            <person name="Ruiz-Vazquez R."/>
            <person name="Sanz C."/>
            <person name="Schackwitz W."/>
            <person name="Schmutz J."/>
            <person name="Shahriari M."/>
            <person name="Shelest E."/>
            <person name="Silva-Franco F."/>
            <person name="Soanes D."/>
            <person name="Syed K."/>
            <person name="Tagua V.G."/>
            <person name="Talbot N.J."/>
            <person name="Thon M."/>
            <person name="De vries R.P."/>
            <person name="Wiebenga A."/>
            <person name="Yadav J.S."/>
            <person name="Braun E.L."/>
            <person name="Baker S."/>
            <person name="Garre V."/>
            <person name="Horwitz B."/>
            <person name="Torres-Martinez S."/>
            <person name="Idnurm A."/>
            <person name="Herrera-Estrella A."/>
            <person name="Gabaldon T."/>
            <person name="Grigoriev I.V."/>
        </authorList>
    </citation>
    <scope>NUCLEOTIDE SEQUENCE [LARGE SCALE GENOMIC DNA]</scope>
    <source>
        <strain evidence="5">NRRL 1555(-)</strain>
    </source>
</reference>
<feature type="domain" description="CsbD-like" evidence="3">
    <location>
        <begin position="5"/>
        <end position="54"/>
    </location>
</feature>
<dbReference type="Proteomes" id="UP000077315">
    <property type="component" value="Unassembled WGS sequence"/>
</dbReference>
<evidence type="ECO:0000313" key="5">
    <source>
        <dbReference type="Proteomes" id="UP000077315"/>
    </source>
</evidence>
<evidence type="ECO:0000259" key="3">
    <source>
        <dbReference type="Pfam" id="PF05532"/>
    </source>
</evidence>
<dbReference type="InParanoid" id="A0A163BC07"/>
<accession>A0A163BC07</accession>
<dbReference type="InterPro" id="IPR036629">
    <property type="entry name" value="YjbJ_sf"/>
</dbReference>
<feature type="compositionally biased region" description="Polar residues" evidence="2">
    <location>
        <begin position="1"/>
        <end position="10"/>
    </location>
</feature>
<comment type="similarity">
    <text evidence="1">Belongs to the UPF0337 (CsbD) family.</text>
</comment>
<organism evidence="4 5">
    <name type="scientific">Phycomyces blakesleeanus (strain ATCC 8743b / DSM 1359 / FGSC 10004 / NBRC 33097 / NRRL 1555)</name>
    <dbReference type="NCBI Taxonomy" id="763407"/>
    <lineage>
        <taxon>Eukaryota</taxon>
        <taxon>Fungi</taxon>
        <taxon>Fungi incertae sedis</taxon>
        <taxon>Mucoromycota</taxon>
        <taxon>Mucoromycotina</taxon>
        <taxon>Mucoromycetes</taxon>
        <taxon>Mucorales</taxon>
        <taxon>Phycomycetaceae</taxon>
        <taxon>Phycomyces</taxon>
    </lineage>
</organism>
<dbReference type="GeneID" id="28991866"/>
<evidence type="ECO:0000256" key="1">
    <source>
        <dbReference type="ARBA" id="ARBA00009129"/>
    </source>
</evidence>
<dbReference type="RefSeq" id="XP_018297591.1">
    <property type="nucleotide sequence ID" value="XM_018430960.1"/>
</dbReference>
<feature type="region of interest" description="Disordered" evidence="2">
    <location>
        <begin position="1"/>
        <end position="47"/>
    </location>
</feature>
<dbReference type="PANTHER" id="PTHR40460">
    <property type="entry name" value="CHROMOSOME 1, WHOLE GENOME SHOTGUN SEQUENCE"/>
    <property type="match status" value="1"/>
</dbReference>
<dbReference type="SUPFAM" id="SSF69047">
    <property type="entry name" value="Hypothetical protein YjbJ"/>
    <property type="match status" value="1"/>
</dbReference>
<keyword evidence="5" id="KW-1185">Reference proteome</keyword>
<dbReference type="EMBL" id="KV440972">
    <property type="protein sequence ID" value="OAD79551.1"/>
    <property type="molecule type" value="Genomic_DNA"/>
</dbReference>
<dbReference type="OrthoDB" id="9999611at2759"/>
<dbReference type="VEuPathDB" id="FungiDB:PHYBLDRAFT_14326"/>